<sequence length="1187" mass="128103">MRHPIPTLAASPARPSQRKCLMTLHDVALDDKFDLGKERIFLSGAQAVIRMLLMQRERDRRAGLNTAGFVSGYRGSPLGGLDMQLWKAKKQLAGADIVFQPGLNEELAATACWGSQQTELLGEGSHDGVFSVWYGKGPGVDRSGDVFRHANLAGSSKHGGVLALMGDDHMAESSTNAHATEFLFVDTMVPILNPAGVQEIIDYGLYGFAMSRFAGTWAAIKCVKDNIESTASVDASLERLNIVVPEFDMPPGGLNIRHEIDMLGQEERLHEYKRAAASAFIHANGLNHIVYSGGRNPKLGIITLGKSYLDVRQALEDIGIDEAAANRIGVRLFKVGCPWPLDLHHIADFARGLDTIVVVEEKRSLIEVQLRESLYGTASQPVIVGKKDERGDWLFPAKGALDPNEIAIALGERIVKTIGPSEEISARVAKLRQFQAMLADATDIGSRTPFFCSGCPHNSSTKVPDGSIAAAGIGCHFMALWMDRNTLGFTAMGGEGAQWVGQAPFSKRGHIFQNLGDGTYNHSGTLAIRFALSSEANITYKILYNDAVAMTGGQPHEGGLTVDMIARQVRAEGVDRIAIVTDEPDKYAGRAEFPAGATIHHRDDLDLVQRELRDVKGVSILLYDQTCAAEKRRRRKRGTFPDPDKRVFINELVCEGCGDCGVQSNCVSIQPVETEFGRKRKIDQSSCNKDFSCVNGFCPSFVTVHGAKIRKAEGLAGKTDPLDGVPTPAEFPLGEQGWAAIIDGVGGTGVVTVGAVLGMAAHLEDKGCGMIDMAGLAQKGGSVFTHVRIARTPDDIHAIRVSAGKADLVLGCDLVVSGAKKVLTAVREGHTIFLANTAEIMPGEFARSADFSLPIERLKKAIRAAAGDDKAHFFDATRTATSLFGNSLGANMFMLGFAFQHGGLPLSAEAVEKAIELNGEAVAMNIAAFRWGRRAAHQPDFVRGLVAQPGKAGQTDPIAQTLDEIIARRVAFLTAYQNAAYGKRYADRLALLRAAEAKAVPGSTAVTEAAARNLFKLMAIKDEYEVARLYTDGSFAAELGKQFQSYEKLEFHLAPPIMGRRGNDGGPRKSSFGPWMMKGFRVLAVLKGLRGTVFDLFGYTAERRMERQLLAQYEGDLELVARSLAPGKADAAIALVSLPALIRGYGHVRQASAQRARASAKGCSGACQARRRGRNFRPPNDGYALFT</sequence>
<dbReference type="NCBIfam" id="NF009588">
    <property type="entry name" value="PRK13029.1"/>
    <property type="match status" value="1"/>
</dbReference>
<dbReference type="InterPro" id="IPR002869">
    <property type="entry name" value="Pyrv_flavodox_OxRed_cen"/>
</dbReference>
<dbReference type="EMBL" id="CP050296">
    <property type="protein sequence ID" value="QND58192.1"/>
    <property type="molecule type" value="Genomic_DNA"/>
</dbReference>
<dbReference type="GO" id="GO:0016903">
    <property type="term" value="F:oxidoreductase activity, acting on the aldehyde or oxo group of donors"/>
    <property type="evidence" value="ECO:0007669"/>
    <property type="project" value="InterPro"/>
</dbReference>
<evidence type="ECO:0000313" key="5">
    <source>
        <dbReference type="Proteomes" id="UP000515465"/>
    </source>
</evidence>
<accession>A0A7G6SUL0</accession>
<evidence type="ECO:0000256" key="1">
    <source>
        <dbReference type="ARBA" id="ARBA00023002"/>
    </source>
</evidence>
<evidence type="ECO:0000313" key="4">
    <source>
        <dbReference type="EMBL" id="QND58192.1"/>
    </source>
</evidence>
<dbReference type="InterPro" id="IPR051457">
    <property type="entry name" value="2-oxoacid:Fd_oxidoreductase"/>
</dbReference>
<dbReference type="Proteomes" id="UP000515465">
    <property type="component" value="Chromosome"/>
</dbReference>
<dbReference type="CDD" id="cd02008">
    <property type="entry name" value="TPP_IOR_alpha"/>
    <property type="match status" value="1"/>
</dbReference>
<dbReference type="NCBIfam" id="NF009589">
    <property type="entry name" value="PRK13030.1"/>
    <property type="match status" value="1"/>
</dbReference>
<dbReference type="Gene3D" id="3.40.50.970">
    <property type="match status" value="1"/>
</dbReference>
<keyword evidence="1" id="KW-0560">Oxidoreductase</keyword>
<dbReference type="Pfam" id="PF01558">
    <property type="entry name" value="POR"/>
    <property type="match status" value="1"/>
</dbReference>
<dbReference type="InterPro" id="IPR009014">
    <property type="entry name" value="Transketo_C/PFOR_II"/>
</dbReference>
<name>A0A7G6SUL0_9HYPH</name>
<dbReference type="Gene3D" id="3.40.920.10">
    <property type="entry name" value="Pyruvate-ferredoxin oxidoreductase, PFOR, domain III"/>
    <property type="match status" value="1"/>
</dbReference>
<dbReference type="SUPFAM" id="SSF52518">
    <property type="entry name" value="Thiamin diphosphate-binding fold (THDP-binding)"/>
    <property type="match status" value="2"/>
</dbReference>
<feature type="domain" description="DUF6537" evidence="3">
    <location>
        <begin position="962"/>
        <end position="1160"/>
    </location>
</feature>
<evidence type="ECO:0000259" key="3">
    <source>
        <dbReference type="Pfam" id="PF20169"/>
    </source>
</evidence>
<dbReference type="SUPFAM" id="SSF53323">
    <property type="entry name" value="Pyruvate-ferredoxin oxidoreductase, PFOR, domain III"/>
    <property type="match status" value="1"/>
</dbReference>
<dbReference type="CDD" id="cd07034">
    <property type="entry name" value="TPP_PYR_PFOR_IOR-alpha_like"/>
    <property type="match status" value="1"/>
</dbReference>
<dbReference type="SUPFAM" id="SSF52922">
    <property type="entry name" value="TK C-terminal domain-like"/>
    <property type="match status" value="1"/>
</dbReference>
<evidence type="ECO:0000259" key="2">
    <source>
        <dbReference type="Pfam" id="PF01558"/>
    </source>
</evidence>
<dbReference type="InterPro" id="IPR046667">
    <property type="entry name" value="DUF6537"/>
</dbReference>
<keyword evidence="4" id="KW-0670">Pyruvate</keyword>
<dbReference type="InterPro" id="IPR019752">
    <property type="entry name" value="Pyrv/ketoisovalerate_OxRed_cat"/>
</dbReference>
<protein>
    <submittedName>
        <fullName evidence="4">Indolepyruvate ferredoxin oxidoreductase family protein</fullName>
    </submittedName>
</protein>
<dbReference type="Pfam" id="PF20169">
    <property type="entry name" value="DUF6537"/>
    <property type="match status" value="1"/>
</dbReference>
<proteinExistence type="predicted"/>
<gene>
    <name evidence="4" type="ORF">HB778_17510</name>
</gene>
<dbReference type="AlphaFoldDB" id="A0A7G6SUL0"/>
<reference evidence="5" key="1">
    <citation type="journal article" date="2020" name="Mol. Plant Microbe">
        <title>Rhizobial microsymbionts of the narrowly endemic Oxytropis species growing in Kamchatka are characterized by significant genetic diversity and possess a set of genes that are associated with T3SS and T6SS secretion systems and can affect the development of symbiosis.</title>
        <authorList>
            <person name="Safronova V."/>
            <person name="Guro P."/>
            <person name="Sazanova A."/>
            <person name="Kuznetsova I."/>
            <person name="Belimov A."/>
            <person name="Yakubov V."/>
            <person name="Chirak E."/>
            <person name="Afonin A."/>
            <person name="Gogolev Y."/>
            <person name="Andronov E."/>
            <person name="Tikhonovich I."/>
        </authorList>
    </citation>
    <scope>NUCLEOTIDE SEQUENCE [LARGE SCALE GENOMIC DNA]</scope>
    <source>
        <strain evidence="5">583</strain>
    </source>
</reference>
<dbReference type="InterPro" id="IPR029061">
    <property type="entry name" value="THDP-binding"/>
</dbReference>
<feature type="domain" description="Pyruvate/ketoisovalerate oxidoreductase catalytic" evidence="2">
    <location>
        <begin position="746"/>
        <end position="933"/>
    </location>
</feature>
<dbReference type="InterPro" id="IPR002880">
    <property type="entry name" value="Pyrv_Fd/Flavodoxin_OxRdtase_N"/>
</dbReference>
<organism evidence="4 5">
    <name type="scientific">Mesorhizobium huakuii</name>
    <dbReference type="NCBI Taxonomy" id="28104"/>
    <lineage>
        <taxon>Bacteria</taxon>
        <taxon>Pseudomonadati</taxon>
        <taxon>Pseudomonadota</taxon>
        <taxon>Alphaproteobacteria</taxon>
        <taxon>Hyphomicrobiales</taxon>
        <taxon>Phyllobacteriaceae</taxon>
        <taxon>Mesorhizobium</taxon>
    </lineage>
</organism>
<dbReference type="PANTHER" id="PTHR48084:SF3">
    <property type="entry name" value="SUBUNIT OF PYRUVATE:FLAVODOXIN OXIDOREDUCTASE"/>
    <property type="match status" value="1"/>
</dbReference>
<dbReference type="PANTHER" id="PTHR48084">
    <property type="entry name" value="2-OXOGLUTARATE OXIDOREDUCTASE SUBUNIT KORB-RELATED"/>
    <property type="match status" value="1"/>
</dbReference>